<dbReference type="EMBL" id="LNYI01000004">
    <property type="protein sequence ID" value="KTD25475.1"/>
    <property type="molecule type" value="Genomic_DNA"/>
</dbReference>
<dbReference type="InterPro" id="IPR012340">
    <property type="entry name" value="NA-bd_OB-fold"/>
</dbReference>
<gene>
    <name evidence="13 16" type="primary">ccmE</name>
    <name evidence="13" type="synonym">cycJ</name>
    <name evidence="16" type="ORF">Llan_0221</name>
</gene>
<evidence type="ECO:0000256" key="15">
    <source>
        <dbReference type="SAM" id="Phobius"/>
    </source>
</evidence>
<dbReference type="Proteomes" id="UP000054869">
    <property type="component" value="Unassembled WGS sequence"/>
</dbReference>
<feature type="topological domain" description="Extracellular" evidence="13">
    <location>
        <begin position="30"/>
        <end position="149"/>
    </location>
</feature>
<feature type="transmembrane region" description="Helical" evidence="15">
    <location>
        <begin position="9"/>
        <end position="30"/>
    </location>
</feature>
<dbReference type="eggNOG" id="COG2332">
    <property type="taxonomic scope" value="Bacteria"/>
</dbReference>
<comment type="subcellular location">
    <subcellularLocation>
        <location evidence="1">Cell inner membrane</location>
    </subcellularLocation>
    <subcellularLocation>
        <location evidence="13">Cell membrane</location>
        <topology evidence="13">Single-pass type II membrane protein</topology>
    </subcellularLocation>
</comment>
<keyword evidence="2 13" id="KW-1003">Cell membrane</keyword>
<dbReference type="GO" id="GO:0017004">
    <property type="term" value="P:cytochrome complex assembly"/>
    <property type="evidence" value="ECO:0007669"/>
    <property type="project" value="UniProtKB-KW"/>
</dbReference>
<sequence>MNPVRKRKLMILGFIISVLMVVTALILYALRQNISLFYTPTQAVNGEASYGHTIRLGGMVVKGSILRSKADLSVQFKLTDFKQTITVNYRGILPDLFREGQGIVALGKLTDNHHFQATEVLAKHDANYMPPEVRTALIKAKESGEKTPA</sequence>
<keyword evidence="9 13" id="KW-1133">Transmembrane helix</keyword>
<dbReference type="NCBIfam" id="NF009727">
    <property type="entry name" value="PRK13254.1-1"/>
    <property type="match status" value="1"/>
</dbReference>
<dbReference type="Gene3D" id="2.40.50.140">
    <property type="entry name" value="Nucleic acid-binding proteins"/>
    <property type="match status" value="1"/>
</dbReference>
<evidence type="ECO:0000256" key="11">
    <source>
        <dbReference type="ARBA" id="ARBA00023136"/>
    </source>
</evidence>
<organism evidence="16 17">
    <name type="scientific">Legionella lansingensis</name>
    <dbReference type="NCBI Taxonomy" id="45067"/>
    <lineage>
        <taxon>Bacteria</taxon>
        <taxon>Pseudomonadati</taxon>
        <taxon>Pseudomonadota</taxon>
        <taxon>Gammaproteobacteria</taxon>
        <taxon>Legionellales</taxon>
        <taxon>Legionellaceae</taxon>
        <taxon>Legionella</taxon>
    </lineage>
</organism>
<accession>A0A0W0VZQ1</accession>
<evidence type="ECO:0000256" key="6">
    <source>
        <dbReference type="ARBA" id="ARBA00022723"/>
    </source>
</evidence>
<evidence type="ECO:0000256" key="2">
    <source>
        <dbReference type="ARBA" id="ARBA00022475"/>
    </source>
</evidence>
<reference evidence="16 17" key="1">
    <citation type="submission" date="2015-11" db="EMBL/GenBank/DDBJ databases">
        <title>Genomic analysis of 38 Legionella species identifies large and diverse effector repertoires.</title>
        <authorList>
            <person name="Burstein D."/>
            <person name="Amaro F."/>
            <person name="Zusman T."/>
            <person name="Lifshitz Z."/>
            <person name="Cohen O."/>
            <person name="Gilbert J.A."/>
            <person name="Pupko T."/>
            <person name="Shuman H.A."/>
            <person name="Segal G."/>
        </authorList>
    </citation>
    <scope>NUCLEOTIDE SEQUENCE [LARGE SCALE GENOMIC DNA]</scope>
    <source>
        <strain evidence="16 17">ATCC 49751</strain>
    </source>
</reference>
<dbReference type="PANTHER" id="PTHR34128">
    <property type="entry name" value="CYTOCHROME C-TYPE BIOGENESIS PROTEIN CCME HOMOLOG, MITOCHONDRIAL"/>
    <property type="match status" value="1"/>
</dbReference>
<evidence type="ECO:0000313" key="16">
    <source>
        <dbReference type="EMBL" id="KTD25475.1"/>
    </source>
</evidence>
<dbReference type="PATRIC" id="fig|45067.4.peg.232"/>
<dbReference type="SUPFAM" id="SSF82093">
    <property type="entry name" value="Heme chaperone CcmE"/>
    <property type="match status" value="1"/>
</dbReference>
<evidence type="ECO:0000256" key="10">
    <source>
        <dbReference type="ARBA" id="ARBA00023004"/>
    </source>
</evidence>
<name>A0A0W0VZQ1_9GAMM</name>
<keyword evidence="11 13" id="KW-0472">Membrane</keyword>
<protein>
    <recommendedName>
        <fullName evidence="13">Cytochrome c-type biogenesis protein CcmE</fullName>
    </recommendedName>
    <alternativeName>
        <fullName evidence="13">Cytochrome c maturation protein E</fullName>
    </alternativeName>
    <alternativeName>
        <fullName evidence="13">Heme chaperone CcmE</fullName>
    </alternativeName>
</protein>
<dbReference type="AlphaFoldDB" id="A0A0W0VZQ1"/>
<keyword evidence="7 13" id="KW-0201">Cytochrome c-type biogenesis</keyword>
<keyword evidence="17" id="KW-1185">Reference proteome</keyword>
<dbReference type="STRING" id="45067.Llan_0221"/>
<keyword evidence="4 13" id="KW-0349">Heme</keyword>
<evidence type="ECO:0000256" key="1">
    <source>
        <dbReference type="ARBA" id="ARBA00004533"/>
    </source>
</evidence>
<keyword evidence="10 13" id="KW-0408">Iron</keyword>
<keyword evidence="8 13" id="KW-0735">Signal-anchor</keyword>
<evidence type="ECO:0000256" key="3">
    <source>
        <dbReference type="ARBA" id="ARBA00022519"/>
    </source>
</evidence>
<comment type="caution">
    <text evidence="16">The sequence shown here is derived from an EMBL/GenBank/DDBJ whole genome shotgun (WGS) entry which is preliminary data.</text>
</comment>
<evidence type="ECO:0000256" key="7">
    <source>
        <dbReference type="ARBA" id="ARBA00022748"/>
    </source>
</evidence>
<evidence type="ECO:0000256" key="8">
    <source>
        <dbReference type="ARBA" id="ARBA00022968"/>
    </source>
</evidence>
<feature type="topological domain" description="Cytoplasmic" evidence="13">
    <location>
        <begin position="1"/>
        <end position="8"/>
    </location>
</feature>
<evidence type="ECO:0000256" key="9">
    <source>
        <dbReference type="ARBA" id="ARBA00022989"/>
    </source>
</evidence>
<dbReference type="NCBIfam" id="NF009731">
    <property type="entry name" value="PRK13254.1-5"/>
    <property type="match status" value="1"/>
</dbReference>
<dbReference type="GO" id="GO:0020037">
    <property type="term" value="F:heme binding"/>
    <property type="evidence" value="ECO:0007669"/>
    <property type="project" value="InterPro"/>
</dbReference>
<dbReference type="InterPro" id="IPR004329">
    <property type="entry name" value="CcmE"/>
</dbReference>
<comment type="function">
    <text evidence="12 13">Heme chaperone required for the biogenesis of c-type cytochromes. Transiently binds heme delivered by CcmC and transfers the heme to apo-cytochromes in a process facilitated by CcmF and CcmH.</text>
</comment>
<dbReference type="GO" id="GO:0017003">
    <property type="term" value="P:protein-heme linkage"/>
    <property type="evidence" value="ECO:0007669"/>
    <property type="project" value="UniProtKB-UniRule"/>
</dbReference>
<dbReference type="NCBIfam" id="NF009729">
    <property type="entry name" value="PRK13254.1-3"/>
    <property type="match status" value="1"/>
</dbReference>
<dbReference type="OrthoDB" id="9793584at2"/>
<keyword evidence="6 13" id="KW-0479">Metal-binding</keyword>
<evidence type="ECO:0000256" key="5">
    <source>
        <dbReference type="ARBA" id="ARBA00022692"/>
    </source>
</evidence>
<dbReference type="GO" id="GO:0005886">
    <property type="term" value="C:plasma membrane"/>
    <property type="evidence" value="ECO:0007669"/>
    <property type="project" value="UniProtKB-SubCell"/>
</dbReference>
<dbReference type="GO" id="GO:0046872">
    <property type="term" value="F:metal ion binding"/>
    <property type="evidence" value="ECO:0007669"/>
    <property type="project" value="UniProtKB-KW"/>
</dbReference>
<dbReference type="FunFam" id="2.40.50.140:FF:000104">
    <property type="entry name" value="Cytochrome c-type biogenesis protein CcmE"/>
    <property type="match status" value="1"/>
</dbReference>
<evidence type="ECO:0000256" key="14">
    <source>
        <dbReference type="PIRSR" id="PIRSR604329-50"/>
    </source>
</evidence>
<dbReference type="RefSeq" id="WP_028374301.1">
    <property type="nucleotide sequence ID" value="NZ_CAAAJD010000007.1"/>
</dbReference>
<evidence type="ECO:0000256" key="12">
    <source>
        <dbReference type="ARBA" id="ARBA00056663"/>
    </source>
</evidence>
<dbReference type="InterPro" id="IPR036127">
    <property type="entry name" value="CcmE-like_sf"/>
</dbReference>
<feature type="binding site" description="covalent" evidence="13 14">
    <location>
        <position position="124"/>
    </location>
    <ligand>
        <name>heme</name>
        <dbReference type="ChEBI" id="CHEBI:30413"/>
    </ligand>
</feature>
<keyword evidence="5 13" id="KW-0812">Transmembrane</keyword>
<dbReference type="Pfam" id="PF03100">
    <property type="entry name" value="CcmE"/>
    <property type="match status" value="1"/>
</dbReference>
<feature type="binding site" description="axial binding residue" evidence="13 14">
    <location>
        <position position="128"/>
    </location>
    <ligand>
        <name>heme</name>
        <dbReference type="ChEBI" id="CHEBI:30413"/>
    </ligand>
    <ligandPart>
        <name>Fe</name>
        <dbReference type="ChEBI" id="CHEBI:18248"/>
    </ligandPart>
</feature>
<evidence type="ECO:0000256" key="4">
    <source>
        <dbReference type="ARBA" id="ARBA00022617"/>
    </source>
</evidence>
<proteinExistence type="inferred from homology"/>
<dbReference type="HAMAP" id="MF_01959">
    <property type="entry name" value="CcmE"/>
    <property type="match status" value="1"/>
</dbReference>
<evidence type="ECO:0000313" key="17">
    <source>
        <dbReference type="Proteomes" id="UP000054869"/>
    </source>
</evidence>
<evidence type="ECO:0000256" key="13">
    <source>
        <dbReference type="HAMAP-Rule" id="MF_01959"/>
    </source>
</evidence>
<dbReference type="PANTHER" id="PTHR34128:SF2">
    <property type="entry name" value="CYTOCHROME C-TYPE BIOGENESIS PROTEIN CCME HOMOLOG, MITOCHONDRIAL"/>
    <property type="match status" value="1"/>
</dbReference>
<comment type="similarity">
    <text evidence="13">Belongs to the CcmE/CycJ family.</text>
</comment>
<keyword evidence="3" id="KW-0997">Cell inner membrane</keyword>